<name>A0A4R3L1P6_9FIRM</name>
<dbReference type="AlphaFoldDB" id="A0A4R3L1P6"/>
<dbReference type="FunFam" id="3.40.50.300:FF:000991">
    <property type="entry name" value="Dephospho-CoA kinase"/>
    <property type="match status" value="1"/>
</dbReference>
<keyword evidence="6 8" id="KW-0067">ATP-binding</keyword>
<dbReference type="UniPathway" id="UPA00241">
    <property type="reaction ID" value="UER00356"/>
</dbReference>
<evidence type="ECO:0000256" key="10">
    <source>
        <dbReference type="SAM" id="Coils"/>
    </source>
</evidence>
<comment type="caution">
    <text evidence="11">The sequence shown here is derived from an EMBL/GenBank/DDBJ whole genome shotgun (WGS) entry which is preliminary data.</text>
</comment>
<dbReference type="CDD" id="cd02022">
    <property type="entry name" value="DPCK"/>
    <property type="match status" value="1"/>
</dbReference>
<dbReference type="PROSITE" id="PS51219">
    <property type="entry name" value="DPCK"/>
    <property type="match status" value="1"/>
</dbReference>
<keyword evidence="12" id="KW-1185">Reference proteome</keyword>
<comment type="catalytic activity">
    <reaction evidence="8">
        <text>3'-dephospho-CoA + ATP = ADP + CoA + H(+)</text>
        <dbReference type="Rhea" id="RHEA:18245"/>
        <dbReference type="ChEBI" id="CHEBI:15378"/>
        <dbReference type="ChEBI" id="CHEBI:30616"/>
        <dbReference type="ChEBI" id="CHEBI:57287"/>
        <dbReference type="ChEBI" id="CHEBI:57328"/>
        <dbReference type="ChEBI" id="CHEBI:456216"/>
        <dbReference type="EC" id="2.7.1.24"/>
    </reaction>
</comment>
<evidence type="ECO:0000256" key="9">
    <source>
        <dbReference type="NCBIfam" id="TIGR00152"/>
    </source>
</evidence>
<keyword evidence="5 8" id="KW-0418">Kinase</keyword>
<dbReference type="OrthoDB" id="9812943at2"/>
<dbReference type="SUPFAM" id="SSF52540">
    <property type="entry name" value="P-loop containing nucleoside triphosphate hydrolases"/>
    <property type="match status" value="1"/>
</dbReference>
<dbReference type="EMBL" id="SMAE01000002">
    <property type="protein sequence ID" value="TCS91121.1"/>
    <property type="molecule type" value="Genomic_DNA"/>
</dbReference>
<dbReference type="GO" id="GO:0015937">
    <property type="term" value="P:coenzyme A biosynthetic process"/>
    <property type="evidence" value="ECO:0007669"/>
    <property type="project" value="UniProtKB-UniRule"/>
</dbReference>
<dbReference type="PANTHER" id="PTHR10695">
    <property type="entry name" value="DEPHOSPHO-COA KINASE-RELATED"/>
    <property type="match status" value="1"/>
</dbReference>
<comment type="subcellular location">
    <subcellularLocation>
        <location evidence="8">Cytoplasm</location>
    </subcellularLocation>
</comment>
<accession>A0A4R3L1P6</accession>
<dbReference type="GO" id="GO:0005524">
    <property type="term" value="F:ATP binding"/>
    <property type="evidence" value="ECO:0007669"/>
    <property type="project" value="UniProtKB-UniRule"/>
</dbReference>
<dbReference type="HAMAP" id="MF_00376">
    <property type="entry name" value="Dephospho_CoA_kinase"/>
    <property type="match status" value="1"/>
</dbReference>
<sequence>MKHNNCKIIGITGGIATGKSTVTSMLIEKGYKVIDADKIAKQVVSKDSSVYREIVTYFGEDILKNDGTIDRKKLGNLVFRDEYSRKKLNDIVHPHVLLTIKETIKRNMEKEKILFIDVPLLIEEIDNFKKYGIVFDEIWLVYTDEKTQLNRLIRRNDISEEEAIYRIKSQMPIDMKKRYVTRIIDNRGDKKRLEEQVDEVLKEII</sequence>
<dbReference type="Gene3D" id="3.40.50.300">
    <property type="entry name" value="P-loop containing nucleotide triphosphate hydrolases"/>
    <property type="match status" value="1"/>
</dbReference>
<evidence type="ECO:0000256" key="7">
    <source>
        <dbReference type="ARBA" id="ARBA00022993"/>
    </source>
</evidence>
<organism evidence="11 12">
    <name type="scientific">Keratinibaculum paraultunense</name>
    <dbReference type="NCBI Taxonomy" id="1278232"/>
    <lineage>
        <taxon>Bacteria</taxon>
        <taxon>Bacillati</taxon>
        <taxon>Bacillota</taxon>
        <taxon>Tissierellia</taxon>
        <taxon>Tissierellales</taxon>
        <taxon>Tepidimicrobiaceae</taxon>
        <taxon>Keratinibaculum</taxon>
    </lineage>
</organism>
<evidence type="ECO:0000256" key="1">
    <source>
        <dbReference type="ARBA" id="ARBA00009018"/>
    </source>
</evidence>
<feature type="coiled-coil region" evidence="10">
    <location>
        <begin position="142"/>
        <end position="203"/>
    </location>
</feature>
<protein>
    <recommendedName>
        <fullName evidence="8 9">Dephospho-CoA kinase</fullName>
        <ecNumber evidence="8 9">2.7.1.24</ecNumber>
    </recommendedName>
    <alternativeName>
        <fullName evidence="8">Dephosphocoenzyme A kinase</fullName>
    </alternativeName>
</protein>
<dbReference type="InterPro" id="IPR027417">
    <property type="entry name" value="P-loop_NTPase"/>
</dbReference>
<gene>
    <name evidence="8" type="primary">coaE</name>
    <name evidence="11" type="ORF">EDD65_10248</name>
</gene>
<evidence type="ECO:0000313" key="11">
    <source>
        <dbReference type="EMBL" id="TCS91121.1"/>
    </source>
</evidence>
<proteinExistence type="inferred from homology"/>
<dbReference type="Pfam" id="PF01121">
    <property type="entry name" value="CoaE"/>
    <property type="match status" value="1"/>
</dbReference>
<evidence type="ECO:0000313" key="12">
    <source>
        <dbReference type="Proteomes" id="UP000294567"/>
    </source>
</evidence>
<evidence type="ECO:0000256" key="4">
    <source>
        <dbReference type="ARBA" id="ARBA00022741"/>
    </source>
</evidence>
<reference evidence="11 12" key="1">
    <citation type="submission" date="2019-03" db="EMBL/GenBank/DDBJ databases">
        <title>Genomic Encyclopedia of Type Strains, Phase IV (KMG-IV): sequencing the most valuable type-strain genomes for metagenomic binning, comparative biology and taxonomic classification.</title>
        <authorList>
            <person name="Goeker M."/>
        </authorList>
    </citation>
    <scope>NUCLEOTIDE SEQUENCE [LARGE SCALE GENOMIC DNA]</scope>
    <source>
        <strain evidence="11 12">DSM 26752</strain>
    </source>
</reference>
<evidence type="ECO:0000256" key="8">
    <source>
        <dbReference type="HAMAP-Rule" id="MF_00376"/>
    </source>
</evidence>
<comment type="similarity">
    <text evidence="1 8">Belongs to the CoaE family.</text>
</comment>
<keyword evidence="10" id="KW-0175">Coiled coil</keyword>
<keyword evidence="2 8" id="KW-0963">Cytoplasm</keyword>
<evidence type="ECO:0000256" key="2">
    <source>
        <dbReference type="ARBA" id="ARBA00022490"/>
    </source>
</evidence>
<comment type="pathway">
    <text evidence="8">Cofactor biosynthesis; coenzyme A biosynthesis; CoA from (R)-pantothenate: step 5/5.</text>
</comment>
<dbReference type="InterPro" id="IPR001977">
    <property type="entry name" value="Depp_CoAkinase"/>
</dbReference>
<dbReference type="Proteomes" id="UP000294567">
    <property type="component" value="Unassembled WGS sequence"/>
</dbReference>
<evidence type="ECO:0000256" key="5">
    <source>
        <dbReference type="ARBA" id="ARBA00022777"/>
    </source>
</evidence>
<dbReference type="NCBIfam" id="TIGR00152">
    <property type="entry name" value="dephospho-CoA kinase"/>
    <property type="match status" value="1"/>
</dbReference>
<dbReference type="PANTHER" id="PTHR10695:SF46">
    <property type="entry name" value="BIFUNCTIONAL COENZYME A SYNTHASE-RELATED"/>
    <property type="match status" value="1"/>
</dbReference>
<comment type="function">
    <text evidence="8">Catalyzes the phosphorylation of the 3'-hydroxyl group of dephosphocoenzyme A to form coenzyme A.</text>
</comment>
<evidence type="ECO:0000256" key="6">
    <source>
        <dbReference type="ARBA" id="ARBA00022840"/>
    </source>
</evidence>
<keyword evidence="4 8" id="KW-0547">Nucleotide-binding</keyword>
<dbReference type="GO" id="GO:0005737">
    <property type="term" value="C:cytoplasm"/>
    <property type="evidence" value="ECO:0007669"/>
    <property type="project" value="UniProtKB-SubCell"/>
</dbReference>
<evidence type="ECO:0000256" key="3">
    <source>
        <dbReference type="ARBA" id="ARBA00022679"/>
    </source>
</evidence>
<keyword evidence="7 8" id="KW-0173">Coenzyme A biosynthesis</keyword>
<keyword evidence="3 8" id="KW-0808">Transferase</keyword>
<dbReference type="EC" id="2.7.1.24" evidence="8 9"/>
<feature type="binding site" evidence="8">
    <location>
        <begin position="16"/>
        <end position="21"/>
    </location>
    <ligand>
        <name>ATP</name>
        <dbReference type="ChEBI" id="CHEBI:30616"/>
    </ligand>
</feature>
<dbReference type="RefSeq" id="WP_132025714.1">
    <property type="nucleotide sequence ID" value="NZ_CP068564.1"/>
</dbReference>
<dbReference type="GO" id="GO:0004140">
    <property type="term" value="F:dephospho-CoA kinase activity"/>
    <property type="evidence" value="ECO:0007669"/>
    <property type="project" value="UniProtKB-UniRule"/>
</dbReference>